<accession>A0ABS7W821</accession>
<comment type="caution">
    <text evidence="1">The sequence shown here is derived from an EMBL/GenBank/DDBJ whole genome shotgun (WGS) entry which is preliminary data.</text>
</comment>
<dbReference type="EMBL" id="JAHSTP010000007">
    <property type="protein sequence ID" value="MBZ6153460.1"/>
    <property type="molecule type" value="Genomic_DNA"/>
</dbReference>
<reference evidence="1 2" key="1">
    <citation type="submission" date="2021-06" db="EMBL/GenBank/DDBJ databases">
        <title>Ecological speciation of a Streptomyces species isolated from different habitats and geographic origins.</title>
        <authorList>
            <person name="Wang J."/>
        </authorList>
    </citation>
    <scope>NUCLEOTIDE SEQUENCE [LARGE SCALE GENOMIC DNA]</scope>
    <source>
        <strain evidence="1 2">FXJ8.012</strain>
    </source>
</reference>
<proteinExistence type="predicted"/>
<dbReference type="PANTHER" id="PTHR34613:SF1">
    <property type="entry name" value="SLL6017 PROTEIN"/>
    <property type="match status" value="1"/>
</dbReference>
<evidence type="ECO:0008006" key="3">
    <source>
        <dbReference type="Google" id="ProtNLM"/>
    </source>
</evidence>
<protein>
    <recommendedName>
        <fullName evidence="3">DUF4365 domain-containing protein</fullName>
    </recommendedName>
</protein>
<evidence type="ECO:0000313" key="1">
    <source>
        <dbReference type="EMBL" id="MBZ6153460.1"/>
    </source>
</evidence>
<organism evidence="1 2">
    <name type="scientific">Streptomyces olivaceus</name>
    <dbReference type="NCBI Taxonomy" id="47716"/>
    <lineage>
        <taxon>Bacteria</taxon>
        <taxon>Bacillati</taxon>
        <taxon>Actinomycetota</taxon>
        <taxon>Actinomycetes</taxon>
        <taxon>Kitasatosporales</taxon>
        <taxon>Streptomycetaceae</taxon>
        <taxon>Streptomyces</taxon>
    </lineage>
</organism>
<keyword evidence="2" id="KW-1185">Reference proteome</keyword>
<name>A0ABS7W821_STROV</name>
<evidence type="ECO:0000313" key="2">
    <source>
        <dbReference type="Proteomes" id="UP000758701"/>
    </source>
</evidence>
<dbReference type="PANTHER" id="PTHR34613">
    <property type="entry name" value="SLL0800 PROTEIN"/>
    <property type="match status" value="1"/>
</dbReference>
<gene>
    <name evidence="1" type="ORF">KVH32_20195</name>
</gene>
<dbReference type="Proteomes" id="UP000758701">
    <property type="component" value="Unassembled WGS sequence"/>
</dbReference>
<sequence>MSDSPAESMHRLFRHDPGLFARVAPLLGIAVPDITKATVLFSGTGNWGALACRGNTLLQLETAGQESFLLLIEAQDRRDHRRPVHWAHHAAYLWAEYRLPTALLIVCPDQDTARWAAQPVASGPVQLPALTLHPFVAGPADLPLITDPEKIRADPTLTALSAVMHPSAQGIGSALDTLSTVLRDLPDIDANPLIALTAQGLHTHPAGIIWKHFVSAIILDREREKDRVERITKFRTEHLLLLLGERGLVLSEITRKEVADCQDPETLLRWLLRAVTASTTEEIFDEDE</sequence>
<dbReference type="RefSeq" id="WP_224309942.1">
    <property type="nucleotide sequence ID" value="NZ_JAHSST010000007.1"/>
</dbReference>